<name>A0A956SGI0_UNCEI</name>
<organism evidence="1 2">
    <name type="scientific">Eiseniibacteriota bacterium</name>
    <dbReference type="NCBI Taxonomy" id="2212470"/>
    <lineage>
        <taxon>Bacteria</taxon>
        <taxon>Candidatus Eiseniibacteriota</taxon>
    </lineage>
</organism>
<dbReference type="InterPro" id="IPR024447">
    <property type="entry name" value="YXWGXW_rpt"/>
</dbReference>
<gene>
    <name evidence="1" type="ORF">KDA27_28495</name>
</gene>
<reference evidence="1" key="1">
    <citation type="submission" date="2020-04" db="EMBL/GenBank/DDBJ databases">
        <authorList>
            <person name="Zhang T."/>
        </authorList>
    </citation>
    <scope>NUCLEOTIDE SEQUENCE</scope>
    <source>
        <strain evidence="1">HKST-UBA02</strain>
    </source>
</reference>
<dbReference type="AlphaFoldDB" id="A0A956SGI0"/>
<sequence length="95" mass="10227">KAHRTHVTVVTPAVVAPAVGTPVVVAPAVGSPVVVAPAVALTRATVHVAIPAAPPVKVVVADPAPRKDWIWVSGHWDWRPVQHRWVWVEGHWVKK</sequence>
<dbReference type="Pfam" id="PF12779">
    <property type="entry name" value="WXXGXW"/>
    <property type="match status" value="1"/>
</dbReference>
<evidence type="ECO:0000313" key="2">
    <source>
        <dbReference type="Proteomes" id="UP000739538"/>
    </source>
</evidence>
<protein>
    <submittedName>
        <fullName evidence="1">YXWGXW repeat-containing protein</fullName>
    </submittedName>
</protein>
<reference evidence="1" key="2">
    <citation type="journal article" date="2021" name="Microbiome">
        <title>Successional dynamics and alternative stable states in a saline activated sludge microbial community over 9 years.</title>
        <authorList>
            <person name="Wang Y."/>
            <person name="Ye J."/>
            <person name="Ju F."/>
            <person name="Liu L."/>
            <person name="Boyd J.A."/>
            <person name="Deng Y."/>
            <person name="Parks D.H."/>
            <person name="Jiang X."/>
            <person name="Yin X."/>
            <person name="Woodcroft B.J."/>
            <person name="Tyson G.W."/>
            <person name="Hugenholtz P."/>
            <person name="Polz M.F."/>
            <person name="Zhang T."/>
        </authorList>
    </citation>
    <scope>NUCLEOTIDE SEQUENCE</scope>
    <source>
        <strain evidence="1">HKST-UBA02</strain>
    </source>
</reference>
<evidence type="ECO:0000313" key="1">
    <source>
        <dbReference type="EMBL" id="MCA9759770.1"/>
    </source>
</evidence>
<proteinExistence type="predicted"/>
<comment type="caution">
    <text evidence="1">The sequence shown here is derived from an EMBL/GenBank/DDBJ whole genome shotgun (WGS) entry which is preliminary data.</text>
</comment>
<dbReference type="Proteomes" id="UP000739538">
    <property type="component" value="Unassembled WGS sequence"/>
</dbReference>
<dbReference type="EMBL" id="JAGQHS010000484">
    <property type="protein sequence ID" value="MCA9759770.1"/>
    <property type="molecule type" value="Genomic_DNA"/>
</dbReference>
<feature type="non-terminal residue" evidence="1">
    <location>
        <position position="1"/>
    </location>
</feature>
<accession>A0A956SGI0</accession>